<feature type="chain" id="PRO_5007283990" evidence="1">
    <location>
        <begin position="25"/>
        <end position="143"/>
    </location>
</feature>
<organism evidence="2">
    <name type="scientific">Hyalomma excavatum</name>
    <dbReference type="NCBI Taxonomy" id="257692"/>
    <lineage>
        <taxon>Eukaryota</taxon>
        <taxon>Metazoa</taxon>
        <taxon>Ecdysozoa</taxon>
        <taxon>Arthropoda</taxon>
        <taxon>Chelicerata</taxon>
        <taxon>Arachnida</taxon>
        <taxon>Acari</taxon>
        <taxon>Parasitiformes</taxon>
        <taxon>Ixodida</taxon>
        <taxon>Ixodoidea</taxon>
        <taxon>Ixodidae</taxon>
        <taxon>Hyalomminae</taxon>
        <taxon>Hyalomma</taxon>
    </lineage>
</organism>
<sequence>MNPKFIALCTLLVFASITNTQVSATTLSCRDGEEGLCYPKKVDPNWCGCVRKGGYGCPPKVNDHSCKKKGLKCSKGPLGCVCSCDAIDSTSCVFGIPRVIAPVRSKMQSARRACEGTRLVDSCSTVGLHGQRGRGLPVSLGGQ</sequence>
<proteinExistence type="evidence at transcript level"/>
<dbReference type="PROSITE" id="PS51257">
    <property type="entry name" value="PROKAR_LIPOPROTEIN"/>
    <property type="match status" value="1"/>
</dbReference>
<name>A0A131XQ29_9ACAR</name>
<dbReference type="AlphaFoldDB" id="A0A131XQ29"/>
<evidence type="ECO:0000256" key="1">
    <source>
        <dbReference type="SAM" id="SignalP"/>
    </source>
</evidence>
<reference evidence="2" key="1">
    <citation type="journal article" date="2017" name="Ticks Tick Borne Dis.">
        <title>An insight into the sialome of Hyalomma excavatum.</title>
        <authorList>
            <person name="Ribeiro J.M."/>
            <person name="Slovak M."/>
            <person name="Francischetti I.M."/>
        </authorList>
    </citation>
    <scope>NUCLEOTIDE SEQUENCE</scope>
    <source>
        <strain evidence="2">Samish</strain>
        <tissue evidence="2">Salivary glands</tissue>
    </source>
</reference>
<evidence type="ECO:0000313" key="2">
    <source>
        <dbReference type="EMBL" id="JAP67671.1"/>
    </source>
</evidence>
<dbReference type="EMBL" id="GEFH01000910">
    <property type="protein sequence ID" value="JAP67671.1"/>
    <property type="molecule type" value="mRNA"/>
</dbReference>
<keyword evidence="1" id="KW-0732">Signal</keyword>
<protein>
    <submittedName>
        <fullName evidence="2">Putative secreted peptide</fullName>
    </submittedName>
</protein>
<accession>A0A131XQ29</accession>
<feature type="signal peptide" evidence="1">
    <location>
        <begin position="1"/>
        <end position="24"/>
    </location>
</feature>